<dbReference type="EMBL" id="MNCJ02000323">
    <property type="protein sequence ID" value="KAF5795368.1"/>
    <property type="molecule type" value="Genomic_DNA"/>
</dbReference>
<dbReference type="Gramene" id="mRNA:HanXRQr2_Chr08g0338861">
    <property type="protein sequence ID" value="mRNA:HanXRQr2_Chr08g0338861"/>
    <property type="gene ID" value="HanXRQr2_Chr08g0338861"/>
</dbReference>
<proteinExistence type="inferred from homology"/>
<dbReference type="GO" id="GO:0005886">
    <property type="term" value="C:plasma membrane"/>
    <property type="evidence" value="ECO:0007669"/>
    <property type="project" value="UniProtKB-SubCell"/>
</dbReference>
<dbReference type="EMBL" id="CM007897">
    <property type="protein sequence ID" value="OTG18554.1"/>
    <property type="molecule type" value="Genomic_DNA"/>
</dbReference>
<reference evidence="12" key="2">
    <citation type="submission" date="2017-02" db="EMBL/GenBank/DDBJ databases">
        <title>Sunflower complete genome.</title>
        <authorList>
            <person name="Langlade N."/>
            <person name="Munos S."/>
        </authorList>
    </citation>
    <scope>NUCLEOTIDE SEQUENCE [LARGE SCALE GENOMIC DNA]</scope>
    <source>
        <tissue evidence="12">Leaves</tissue>
    </source>
</reference>
<comment type="subcellular location">
    <subcellularLocation>
        <location evidence="7">Cell junction</location>
        <location evidence="7">Plasmodesma</location>
    </subcellularLocation>
    <subcellularLocation>
        <location evidence="1">Cell membrane</location>
        <topology evidence="1">Single-pass type I membrane protein</topology>
    </subcellularLocation>
</comment>
<evidence type="ECO:0000256" key="5">
    <source>
        <dbReference type="ARBA" id="ARBA00022949"/>
    </source>
</evidence>
<evidence type="ECO:0000256" key="7">
    <source>
        <dbReference type="ARBA" id="ARBA00024184"/>
    </source>
</evidence>
<dbReference type="GO" id="GO:0009506">
    <property type="term" value="C:plasmodesma"/>
    <property type="evidence" value="ECO:0000318"/>
    <property type="project" value="GO_Central"/>
</dbReference>
<keyword evidence="13" id="KW-1185">Reference proteome</keyword>
<evidence type="ECO:0000313" key="13">
    <source>
        <dbReference type="Proteomes" id="UP000215914"/>
    </source>
</evidence>
<keyword evidence="11" id="KW-0449">Lipoprotein</keyword>
<dbReference type="AlphaFoldDB" id="A0A251U5Z4"/>
<dbReference type="PANTHER" id="PTHR32080:SF43">
    <property type="entry name" value="GNK2-LIKE DOMAIN-CONTAINING PROTEIN"/>
    <property type="match status" value="1"/>
</dbReference>
<dbReference type="PANTHER" id="PTHR32080">
    <property type="entry name" value="ANTIFUNGAL PROTEIN GINKBILOBIN-2-LIKE"/>
    <property type="match status" value="1"/>
</dbReference>
<evidence type="ECO:0000256" key="6">
    <source>
        <dbReference type="ARBA" id="ARBA00023157"/>
    </source>
</evidence>
<keyword evidence="2" id="KW-0945">Host-virus interaction</keyword>
<dbReference type="PROSITE" id="PS51473">
    <property type="entry name" value="GNK2"/>
    <property type="match status" value="2"/>
</dbReference>
<dbReference type="Proteomes" id="UP000215914">
    <property type="component" value="Chromosome 8"/>
</dbReference>
<dbReference type="InParanoid" id="A0A251U5Z4"/>
<gene>
    <name evidence="12" type="ORF">HannXRQ_Chr08g0224331</name>
    <name evidence="11" type="ORF">HanXRQr2_Chr08g0338861</name>
</gene>
<evidence type="ECO:0000256" key="4">
    <source>
        <dbReference type="ARBA" id="ARBA00022737"/>
    </source>
</evidence>
<dbReference type="InterPro" id="IPR002902">
    <property type="entry name" value="GNK2"/>
</dbReference>
<evidence type="ECO:0000313" key="11">
    <source>
        <dbReference type="EMBL" id="KAF5795368.1"/>
    </source>
</evidence>
<evidence type="ECO:0000256" key="2">
    <source>
        <dbReference type="ARBA" id="ARBA00022581"/>
    </source>
</evidence>
<dbReference type="Pfam" id="PF11839">
    <property type="entry name" value="Alanine_zipper"/>
    <property type="match status" value="1"/>
</dbReference>
<accession>A0A251U5Z4</accession>
<dbReference type="CDD" id="cd23509">
    <property type="entry name" value="Gnk2-like"/>
    <property type="match status" value="2"/>
</dbReference>
<feature type="region of interest" description="Disordered" evidence="9">
    <location>
        <begin position="299"/>
        <end position="322"/>
    </location>
</feature>
<protein>
    <submittedName>
        <fullName evidence="11">Major outer membrane lipoprotein Oprl</fullName>
    </submittedName>
    <submittedName>
        <fullName evidence="12">Putative gnk2-like domain-containing protein</fullName>
    </submittedName>
</protein>
<sequence>MCVPIYRHVCMHAMTHKLSKATRALKLYPSKMIQTLSLSFLILSLMFSIISISTANSNVYVQCSQLNFTSVTPYDSNVNSLFTSLVDSASICNFNKFEIAPLNDVVYGLYQCRGDLSSPNCKDCVSNSISQLKTICPMSRGGAIQLEECFVKYNEASFFEEDDKMEVYKRCGPSVGYNYDVLNNIDGVLAYLVYGNGQYFRQYDFATIQGVAQCVQDLSLSDCQDCLSEASRQLRSECETSTWGDMYLGKCYIRYADHVINKGMEKMKKYVEGAKKDVELVKSDAKSAKEKAQKAEIEAKSAKEKAQKAETEANSAKEKTDKTEKIVGEEIAKNGFKLYISYEPQISMPPPCYYVSHSSPCYW</sequence>
<dbReference type="InterPro" id="IPR021793">
    <property type="entry name" value="Oprl"/>
</dbReference>
<dbReference type="Gene3D" id="3.30.430.20">
    <property type="entry name" value="Gnk2 domain, C-X8-C-X2-C motif"/>
    <property type="match status" value="2"/>
</dbReference>
<name>A0A251U5Z4_HELAN</name>
<keyword evidence="5" id="KW-0965">Cell junction</keyword>
<evidence type="ECO:0000313" key="12">
    <source>
        <dbReference type="EMBL" id="OTG18554.1"/>
    </source>
</evidence>
<dbReference type="InterPro" id="IPR051378">
    <property type="entry name" value="Cell2Cell_Antifungal"/>
</dbReference>
<evidence type="ECO:0000256" key="9">
    <source>
        <dbReference type="SAM" id="MobiDB-lite"/>
    </source>
</evidence>
<evidence type="ECO:0000256" key="1">
    <source>
        <dbReference type="ARBA" id="ARBA00004251"/>
    </source>
</evidence>
<reference evidence="11" key="3">
    <citation type="submission" date="2020-06" db="EMBL/GenBank/DDBJ databases">
        <title>Helianthus annuus Genome sequencing and assembly Release 2.</title>
        <authorList>
            <person name="Gouzy J."/>
            <person name="Langlade N."/>
            <person name="Munos S."/>
        </authorList>
    </citation>
    <scope>NUCLEOTIDE SEQUENCE</scope>
    <source>
        <tissue evidence="11">Leaves</tissue>
    </source>
</reference>
<feature type="domain" description="Gnk2-homologous" evidence="10">
    <location>
        <begin position="56"/>
        <end position="158"/>
    </location>
</feature>
<dbReference type="InterPro" id="IPR038408">
    <property type="entry name" value="GNK2_sf"/>
</dbReference>
<keyword evidence="4" id="KW-0677">Repeat</keyword>
<organism evidence="12 13">
    <name type="scientific">Helianthus annuus</name>
    <name type="common">Common sunflower</name>
    <dbReference type="NCBI Taxonomy" id="4232"/>
    <lineage>
        <taxon>Eukaryota</taxon>
        <taxon>Viridiplantae</taxon>
        <taxon>Streptophyta</taxon>
        <taxon>Embryophyta</taxon>
        <taxon>Tracheophyta</taxon>
        <taxon>Spermatophyta</taxon>
        <taxon>Magnoliopsida</taxon>
        <taxon>eudicotyledons</taxon>
        <taxon>Gunneridae</taxon>
        <taxon>Pentapetalae</taxon>
        <taxon>asterids</taxon>
        <taxon>campanulids</taxon>
        <taxon>Asterales</taxon>
        <taxon>Asteraceae</taxon>
        <taxon>Asteroideae</taxon>
        <taxon>Heliantheae alliance</taxon>
        <taxon>Heliantheae</taxon>
        <taxon>Helianthus</taxon>
    </lineage>
</organism>
<keyword evidence="3" id="KW-0732">Signal</keyword>
<feature type="domain" description="Gnk2-homologous" evidence="10">
    <location>
        <begin position="163"/>
        <end position="260"/>
    </location>
</feature>
<dbReference type="Pfam" id="PF01657">
    <property type="entry name" value="Stress-antifung"/>
    <property type="match status" value="2"/>
</dbReference>
<evidence type="ECO:0000259" key="10">
    <source>
        <dbReference type="PROSITE" id="PS51473"/>
    </source>
</evidence>
<evidence type="ECO:0000256" key="3">
    <source>
        <dbReference type="ARBA" id="ARBA00022729"/>
    </source>
</evidence>
<evidence type="ECO:0000256" key="8">
    <source>
        <dbReference type="ARBA" id="ARBA00038393"/>
    </source>
</evidence>
<comment type="similarity">
    <text evidence="8">Belongs to the cysteine-rich repeat secretory protein family. Plasmodesmata-located proteins (PDLD) subfamily.</text>
</comment>
<keyword evidence="6" id="KW-1015">Disulfide bond</keyword>
<dbReference type="GO" id="GO:0042742">
    <property type="term" value="P:defense response to bacterium"/>
    <property type="evidence" value="ECO:0000318"/>
    <property type="project" value="GO_Central"/>
</dbReference>
<reference evidence="11 13" key="1">
    <citation type="journal article" date="2017" name="Nature">
        <title>The sunflower genome provides insights into oil metabolism, flowering and Asterid evolution.</title>
        <authorList>
            <person name="Badouin H."/>
            <person name="Gouzy J."/>
            <person name="Grassa C.J."/>
            <person name="Murat F."/>
            <person name="Staton S.E."/>
            <person name="Cottret L."/>
            <person name="Lelandais-Briere C."/>
            <person name="Owens G.L."/>
            <person name="Carrere S."/>
            <person name="Mayjonade B."/>
            <person name="Legrand L."/>
            <person name="Gill N."/>
            <person name="Kane N.C."/>
            <person name="Bowers J.E."/>
            <person name="Hubner S."/>
            <person name="Bellec A."/>
            <person name="Berard A."/>
            <person name="Berges H."/>
            <person name="Blanchet N."/>
            <person name="Boniface M.C."/>
            <person name="Brunel D."/>
            <person name="Catrice O."/>
            <person name="Chaidir N."/>
            <person name="Claudel C."/>
            <person name="Donnadieu C."/>
            <person name="Faraut T."/>
            <person name="Fievet G."/>
            <person name="Helmstetter N."/>
            <person name="King M."/>
            <person name="Knapp S.J."/>
            <person name="Lai Z."/>
            <person name="Le Paslier M.C."/>
            <person name="Lippi Y."/>
            <person name="Lorenzon L."/>
            <person name="Mandel J.R."/>
            <person name="Marage G."/>
            <person name="Marchand G."/>
            <person name="Marquand E."/>
            <person name="Bret-Mestries E."/>
            <person name="Morien E."/>
            <person name="Nambeesan S."/>
            <person name="Nguyen T."/>
            <person name="Pegot-Espagnet P."/>
            <person name="Pouilly N."/>
            <person name="Raftis F."/>
            <person name="Sallet E."/>
            <person name="Schiex T."/>
            <person name="Thomas J."/>
            <person name="Vandecasteele C."/>
            <person name="Vares D."/>
            <person name="Vear F."/>
            <person name="Vautrin S."/>
            <person name="Crespi M."/>
            <person name="Mangin B."/>
            <person name="Burke J.M."/>
            <person name="Salse J."/>
            <person name="Munos S."/>
            <person name="Vincourt P."/>
            <person name="Rieseberg L.H."/>
            <person name="Langlade N.B."/>
        </authorList>
    </citation>
    <scope>NUCLEOTIDE SEQUENCE [LARGE SCALE GENOMIC DNA]</scope>
    <source>
        <strain evidence="13">cv. SF193</strain>
        <tissue evidence="11">Leaves</tissue>
    </source>
</reference>